<feature type="compositionally biased region" description="Low complexity" evidence="1">
    <location>
        <begin position="27"/>
        <end position="46"/>
    </location>
</feature>
<evidence type="ECO:0000313" key="3">
    <source>
        <dbReference type="EMBL" id="MFB6397164.1"/>
    </source>
</evidence>
<dbReference type="Gene3D" id="2.50.20.20">
    <property type="match status" value="1"/>
</dbReference>
<sequence>MATTGLGLVTVLTLGVAGCAAPADQNGTGASPAPTGSATSAPSADPAAVEALSTAAKRLNDDSLRVTMEATGLSSRGQLDPQGDRGTMTMALDTGQGQAVQIEVVAVDKTVYLKVPGLPDVGEKWVRVDVARLAGTDFDILPEGDPAGADRMIKSVVEARRDGPTNFSGTLDLSQTPAGSFGIQQALGDNAKALPFTATTDAQGRLTGLDIDLTSVEPTLGTLKMTYSDFGAPVHVTAPPAGQTVEAPDSLMQFLGR</sequence>
<reference evidence="3 4" key="1">
    <citation type="submission" date="2024-04" db="EMBL/GenBank/DDBJ databases">
        <title>Polymorphospora sp. isolated from Baiyangdian Lake in Xiong'an New Area.</title>
        <authorList>
            <person name="Zhang X."/>
            <person name="Liu J."/>
        </authorList>
    </citation>
    <scope>NUCLEOTIDE SEQUENCE [LARGE SCALE GENOMIC DNA]</scope>
    <source>
        <strain evidence="3 4">2-325</strain>
    </source>
</reference>
<evidence type="ECO:0000256" key="1">
    <source>
        <dbReference type="SAM" id="MobiDB-lite"/>
    </source>
</evidence>
<dbReference type="EMBL" id="JBCGDC010000127">
    <property type="protein sequence ID" value="MFB6397164.1"/>
    <property type="molecule type" value="Genomic_DNA"/>
</dbReference>
<gene>
    <name evidence="3" type="ORF">AAFH96_29280</name>
</gene>
<protein>
    <recommendedName>
        <fullName evidence="5">LppX_LprAFG lipoprotein</fullName>
    </recommendedName>
</protein>
<dbReference type="RefSeq" id="WP_375736348.1">
    <property type="nucleotide sequence ID" value="NZ_JBCGDC010000127.1"/>
</dbReference>
<keyword evidence="4" id="KW-1185">Reference proteome</keyword>
<dbReference type="Proteomes" id="UP001582793">
    <property type="component" value="Unassembled WGS sequence"/>
</dbReference>
<accession>A0ABV5CYT1</accession>
<feature type="chain" id="PRO_5045847796" description="LppX_LprAFG lipoprotein" evidence="2">
    <location>
        <begin position="24"/>
        <end position="257"/>
    </location>
</feature>
<feature type="region of interest" description="Disordered" evidence="1">
    <location>
        <begin position="25"/>
        <end position="46"/>
    </location>
</feature>
<evidence type="ECO:0000313" key="4">
    <source>
        <dbReference type="Proteomes" id="UP001582793"/>
    </source>
</evidence>
<evidence type="ECO:0008006" key="5">
    <source>
        <dbReference type="Google" id="ProtNLM"/>
    </source>
</evidence>
<dbReference type="InterPro" id="IPR029046">
    <property type="entry name" value="LolA/LolB/LppX"/>
</dbReference>
<evidence type="ECO:0000256" key="2">
    <source>
        <dbReference type="SAM" id="SignalP"/>
    </source>
</evidence>
<comment type="caution">
    <text evidence="3">The sequence shown here is derived from an EMBL/GenBank/DDBJ whole genome shotgun (WGS) entry which is preliminary data.</text>
</comment>
<proteinExistence type="predicted"/>
<name>A0ABV5CYT1_9ACTN</name>
<feature type="signal peptide" evidence="2">
    <location>
        <begin position="1"/>
        <end position="23"/>
    </location>
</feature>
<keyword evidence="2" id="KW-0732">Signal</keyword>
<dbReference type="SUPFAM" id="SSF89392">
    <property type="entry name" value="Prokaryotic lipoproteins and lipoprotein localization factors"/>
    <property type="match status" value="1"/>
</dbReference>
<organism evidence="3 4">
    <name type="scientific">Polymorphospora lycopeni</name>
    <dbReference type="NCBI Taxonomy" id="3140240"/>
    <lineage>
        <taxon>Bacteria</taxon>
        <taxon>Bacillati</taxon>
        <taxon>Actinomycetota</taxon>
        <taxon>Actinomycetes</taxon>
        <taxon>Micromonosporales</taxon>
        <taxon>Micromonosporaceae</taxon>
        <taxon>Polymorphospora</taxon>
    </lineage>
</organism>